<dbReference type="Proteomes" id="UP001144978">
    <property type="component" value="Unassembled WGS sequence"/>
</dbReference>
<organism evidence="1 2">
    <name type="scientific">Trametes sanguinea</name>
    <dbReference type="NCBI Taxonomy" id="158606"/>
    <lineage>
        <taxon>Eukaryota</taxon>
        <taxon>Fungi</taxon>
        <taxon>Dikarya</taxon>
        <taxon>Basidiomycota</taxon>
        <taxon>Agaricomycotina</taxon>
        <taxon>Agaricomycetes</taxon>
        <taxon>Polyporales</taxon>
        <taxon>Polyporaceae</taxon>
        <taxon>Trametes</taxon>
    </lineage>
</organism>
<accession>A0ACC1MQW0</accession>
<name>A0ACC1MQW0_9APHY</name>
<comment type="caution">
    <text evidence="1">The sequence shown here is derived from an EMBL/GenBank/DDBJ whole genome shotgun (WGS) entry which is preliminary data.</text>
</comment>
<evidence type="ECO:0000313" key="1">
    <source>
        <dbReference type="EMBL" id="KAJ2969397.1"/>
    </source>
</evidence>
<gene>
    <name evidence="1" type="ORF">NUW54_g12974</name>
</gene>
<keyword evidence="2" id="KW-1185">Reference proteome</keyword>
<sequence length="182" mass="20067">MATVTMAVTARKYTSEHPTHSSVGWTLKKIRRSETRKHASTADGLGAEFNVPSFGQLIRRFLFYQLHSNQSNVPSGLTLSLDACPPFDCGSHPLMVYYSATATFYAPSDPSGEGGMRREIVRANPNWRGKSSRFDCVFINKSHLNAELALGVLVCRGRSSPRGADADDTFTNIASVWRGHTR</sequence>
<protein>
    <submittedName>
        <fullName evidence="1">Uncharacterized protein</fullName>
    </submittedName>
</protein>
<proteinExistence type="predicted"/>
<reference evidence="1" key="1">
    <citation type="submission" date="2022-08" db="EMBL/GenBank/DDBJ databases">
        <title>Genome Sequence of Pycnoporus sanguineus.</title>
        <authorList>
            <person name="Buettner E."/>
        </authorList>
    </citation>
    <scope>NUCLEOTIDE SEQUENCE</scope>
    <source>
        <strain evidence="1">CG-C14</strain>
    </source>
</reference>
<evidence type="ECO:0000313" key="2">
    <source>
        <dbReference type="Proteomes" id="UP001144978"/>
    </source>
</evidence>
<dbReference type="EMBL" id="JANSHE010005771">
    <property type="protein sequence ID" value="KAJ2969397.1"/>
    <property type="molecule type" value="Genomic_DNA"/>
</dbReference>